<name>A0A0E9RG77_ANGAN</name>
<evidence type="ECO:0000313" key="1">
    <source>
        <dbReference type="EMBL" id="JAH28146.1"/>
    </source>
</evidence>
<reference evidence="1" key="1">
    <citation type="submission" date="2014-11" db="EMBL/GenBank/DDBJ databases">
        <authorList>
            <person name="Amaro Gonzalez C."/>
        </authorList>
    </citation>
    <scope>NUCLEOTIDE SEQUENCE</scope>
</reference>
<protein>
    <submittedName>
        <fullName evidence="1">Uncharacterized protein</fullName>
    </submittedName>
</protein>
<dbReference type="AlphaFoldDB" id="A0A0E9RG77"/>
<proteinExistence type="predicted"/>
<accession>A0A0E9RG77</accession>
<dbReference type="EMBL" id="GBXM01080431">
    <property type="protein sequence ID" value="JAH28146.1"/>
    <property type="molecule type" value="Transcribed_RNA"/>
</dbReference>
<reference evidence="1" key="2">
    <citation type="journal article" date="2015" name="Fish Shellfish Immunol.">
        <title>Early steps in the European eel (Anguilla anguilla)-Vibrio vulnificus interaction in the gills: Role of the RtxA13 toxin.</title>
        <authorList>
            <person name="Callol A."/>
            <person name="Pajuelo D."/>
            <person name="Ebbesson L."/>
            <person name="Teles M."/>
            <person name="MacKenzie S."/>
            <person name="Amaro C."/>
        </authorList>
    </citation>
    <scope>NUCLEOTIDE SEQUENCE</scope>
</reference>
<sequence length="37" mass="4481">MEYPGYDDPYYHQFNYSENGGLPYLESAYNMHQLYPI</sequence>
<organism evidence="1">
    <name type="scientific">Anguilla anguilla</name>
    <name type="common">European freshwater eel</name>
    <name type="synonym">Muraena anguilla</name>
    <dbReference type="NCBI Taxonomy" id="7936"/>
    <lineage>
        <taxon>Eukaryota</taxon>
        <taxon>Metazoa</taxon>
        <taxon>Chordata</taxon>
        <taxon>Craniata</taxon>
        <taxon>Vertebrata</taxon>
        <taxon>Euteleostomi</taxon>
        <taxon>Actinopterygii</taxon>
        <taxon>Neopterygii</taxon>
        <taxon>Teleostei</taxon>
        <taxon>Anguilliformes</taxon>
        <taxon>Anguillidae</taxon>
        <taxon>Anguilla</taxon>
    </lineage>
</organism>